<feature type="region of interest" description="Disordered" evidence="1">
    <location>
        <begin position="30"/>
        <end position="137"/>
    </location>
</feature>
<keyword evidence="2" id="KW-0732">Signal</keyword>
<reference evidence="3 4" key="1">
    <citation type="submission" date="2020-08" db="EMBL/GenBank/DDBJ databases">
        <title>A Genomic Blueprint of the Chicken Gut Microbiome.</title>
        <authorList>
            <person name="Gilroy R."/>
            <person name="Ravi A."/>
            <person name="Getino M."/>
            <person name="Pursley I."/>
            <person name="Horton D.L."/>
            <person name="Alikhan N.-F."/>
            <person name="Baker D."/>
            <person name="Gharbi K."/>
            <person name="Hall N."/>
            <person name="Watson M."/>
            <person name="Adriaenssens E.M."/>
            <person name="Foster-Nyarko E."/>
            <person name="Jarju S."/>
            <person name="Secka A."/>
            <person name="Antonio M."/>
            <person name="Oren A."/>
            <person name="Chaudhuri R."/>
            <person name="La Ragione R.M."/>
            <person name="Hildebrand F."/>
            <person name="Pallen M.J."/>
        </authorList>
    </citation>
    <scope>NUCLEOTIDE SEQUENCE [LARGE SCALE GENOMIC DNA]</scope>
    <source>
        <strain evidence="3 4">Sa4CVA2</strain>
    </source>
</reference>
<name>A0ABR8RKA4_9GAMM</name>
<sequence>MKISLASNMLQNKLWIALLASVIGLSACSNEREDATDVSTEPDTADMTTTNDNVQSTDTQADEMAPVATTTDNETSTPTATTSTDTTTTSTDATENDGDQTYYSGVDSAEDEEKGVDTVVVNENNPNLDQTPAEGVQ</sequence>
<accession>A0ABR8RKA4</accession>
<feature type="compositionally biased region" description="Polar residues" evidence="1">
    <location>
        <begin position="37"/>
        <end position="59"/>
    </location>
</feature>
<evidence type="ECO:0000313" key="3">
    <source>
        <dbReference type="EMBL" id="MBD7948229.1"/>
    </source>
</evidence>
<evidence type="ECO:0000256" key="1">
    <source>
        <dbReference type="SAM" id="MobiDB-lite"/>
    </source>
</evidence>
<organism evidence="3 4">
    <name type="scientific">Psychrobacter communis</name>
    <dbReference type="NCBI Taxonomy" id="2762238"/>
    <lineage>
        <taxon>Bacteria</taxon>
        <taxon>Pseudomonadati</taxon>
        <taxon>Pseudomonadota</taxon>
        <taxon>Gammaproteobacteria</taxon>
        <taxon>Moraxellales</taxon>
        <taxon>Moraxellaceae</taxon>
        <taxon>Psychrobacter</taxon>
    </lineage>
</organism>
<evidence type="ECO:0000256" key="2">
    <source>
        <dbReference type="SAM" id="SignalP"/>
    </source>
</evidence>
<dbReference type="PROSITE" id="PS51257">
    <property type="entry name" value="PROKAR_LIPOPROTEIN"/>
    <property type="match status" value="1"/>
</dbReference>
<proteinExistence type="predicted"/>
<gene>
    <name evidence="3" type="ORF">H9653_09405</name>
</gene>
<feature type="compositionally biased region" description="Polar residues" evidence="1">
    <location>
        <begin position="121"/>
        <end position="130"/>
    </location>
</feature>
<feature type="compositionally biased region" description="Low complexity" evidence="1">
    <location>
        <begin position="68"/>
        <end position="93"/>
    </location>
</feature>
<evidence type="ECO:0000313" key="4">
    <source>
        <dbReference type="Proteomes" id="UP000606724"/>
    </source>
</evidence>
<feature type="chain" id="PRO_5047170380" evidence="2">
    <location>
        <begin position="30"/>
        <end position="137"/>
    </location>
</feature>
<dbReference type="RefSeq" id="WP_191692098.1">
    <property type="nucleotide sequence ID" value="NZ_JACSQR010000027.1"/>
</dbReference>
<keyword evidence="4" id="KW-1185">Reference proteome</keyword>
<protein>
    <submittedName>
        <fullName evidence="3">Uncharacterized protein</fullName>
    </submittedName>
</protein>
<dbReference type="Proteomes" id="UP000606724">
    <property type="component" value="Unassembled WGS sequence"/>
</dbReference>
<dbReference type="EMBL" id="JACSQR010000027">
    <property type="protein sequence ID" value="MBD7948229.1"/>
    <property type="molecule type" value="Genomic_DNA"/>
</dbReference>
<comment type="caution">
    <text evidence="3">The sequence shown here is derived from an EMBL/GenBank/DDBJ whole genome shotgun (WGS) entry which is preliminary data.</text>
</comment>
<feature type="signal peptide" evidence="2">
    <location>
        <begin position="1"/>
        <end position="29"/>
    </location>
</feature>